<dbReference type="GO" id="GO:0005737">
    <property type="term" value="C:cytoplasm"/>
    <property type="evidence" value="ECO:0007669"/>
    <property type="project" value="TreeGrafter"/>
</dbReference>
<reference evidence="2" key="1">
    <citation type="submission" date="2021-10" db="EMBL/GenBank/DDBJ databases">
        <authorList>
            <person name="Piombo E."/>
        </authorList>
    </citation>
    <scope>NUCLEOTIDE SEQUENCE</scope>
</reference>
<organism evidence="2 3">
    <name type="scientific">Clonostachys rhizophaga</name>
    <dbReference type="NCBI Taxonomy" id="160324"/>
    <lineage>
        <taxon>Eukaryota</taxon>
        <taxon>Fungi</taxon>
        <taxon>Dikarya</taxon>
        <taxon>Ascomycota</taxon>
        <taxon>Pezizomycotina</taxon>
        <taxon>Sordariomycetes</taxon>
        <taxon>Hypocreomycetidae</taxon>
        <taxon>Hypocreales</taxon>
        <taxon>Bionectriaceae</taxon>
        <taxon>Clonostachys</taxon>
    </lineage>
</organism>
<dbReference type="Gene3D" id="3.40.50.1460">
    <property type="match status" value="1"/>
</dbReference>
<dbReference type="InterPro" id="IPR050452">
    <property type="entry name" value="Metacaspase"/>
</dbReference>
<gene>
    <name evidence="2" type="ORF">CRHIZ90672A_00008909</name>
</gene>
<dbReference type="PANTHER" id="PTHR48104">
    <property type="entry name" value="METACASPASE-4"/>
    <property type="match status" value="1"/>
</dbReference>
<name>A0A9N9YTX2_9HYPO</name>
<evidence type="ECO:0000313" key="3">
    <source>
        <dbReference type="Proteomes" id="UP000696573"/>
    </source>
</evidence>
<evidence type="ECO:0000313" key="2">
    <source>
        <dbReference type="EMBL" id="CAH0040971.1"/>
    </source>
</evidence>
<evidence type="ECO:0008006" key="4">
    <source>
        <dbReference type="Google" id="ProtNLM"/>
    </source>
</evidence>
<dbReference type="GO" id="GO:0004197">
    <property type="term" value="F:cysteine-type endopeptidase activity"/>
    <property type="evidence" value="ECO:0007669"/>
    <property type="project" value="TreeGrafter"/>
</dbReference>
<protein>
    <recommendedName>
        <fullName evidence="4">Caspase domain-containing protein</fullName>
    </recommendedName>
</protein>
<dbReference type="EMBL" id="CABFNQ020000763">
    <property type="protein sequence ID" value="CAH0040971.1"/>
    <property type="molecule type" value="Genomic_DNA"/>
</dbReference>
<accession>A0A9N9YTX2</accession>
<comment type="caution">
    <text evidence="2">The sequence shown here is derived from an EMBL/GenBank/DDBJ whole genome shotgun (WGS) entry which is preliminary data.</text>
</comment>
<sequence>MDRPPSPTHHAILVGVNWYETQPLNGAVDDILEIQAFFAETIPSVQLHTFTATASKDPDFPGPIEEKQQWPTAWNVIEALRGVTEKSKPGDFVYIHFSCHGTTLEDKDGPNGRVLGLVLLNSRGGETYFRGKLLSTYINDMVEHGLKVTLVLDCCFSGNVTRDGMIRCVEADPDIARASGFYDEPSLPERAFAASSMRDVDMMYDFKIRNTSHYALLVASGPDQEAAEVKLPGTEKYNGQLSRLLLDTLKTRSDLDRYINDIYSRVCFGFEHNQLKQHPILYGNELLPFFGGSITHRRSMPSPYHPAYFEVKTEEGGNRLLLQAGKAQGINDGDEFELYASTSTTEEARPDSIIARVVKATAFKSVLGTVDATLENLRGWSWKAIIRSQAALRKFPIKLSSGVPGGDAWLLELRKRSLDAFMSSGHTESRAFFVSVDLEDGFFVFRGSDGQRFPNIPILDSSQPNIREMSDLLEHLVRFNHVKELKNTETPKTFENFFQVEVFVDIERPDNSTGMGGGKRQVDTSQVISIGHNKKAEIIIRNEAPHDLYVSVYNLSPQWGVINALSETFTKIATRNGPGYPKMIRKMFKMRVPDGMLKNGDTSCKDILKIFVTSHPSWMYNLQLPKLDAYHGFGESPGRPSEPVIVEENWTVMSLDFDTELRGASILDADPGTVSIARDVES</sequence>
<dbReference type="GO" id="GO:0006508">
    <property type="term" value="P:proteolysis"/>
    <property type="evidence" value="ECO:0007669"/>
    <property type="project" value="TreeGrafter"/>
</dbReference>
<dbReference type="PANTHER" id="PTHR48104:SF30">
    <property type="entry name" value="METACASPASE-1"/>
    <property type="match status" value="1"/>
</dbReference>
<dbReference type="Proteomes" id="UP000696573">
    <property type="component" value="Unassembled WGS sequence"/>
</dbReference>
<dbReference type="OrthoDB" id="3223806at2759"/>
<proteinExistence type="inferred from homology"/>
<dbReference type="AlphaFoldDB" id="A0A9N9YTX2"/>
<comment type="similarity">
    <text evidence="1">Belongs to the peptidase C14B family.</text>
</comment>
<evidence type="ECO:0000256" key="1">
    <source>
        <dbReference type="ARBA" id="ARBA00009005"/>
    </source>
</evidence>
<keyword evidence="3" id="KW-1185">Reference proteome</keyword>